<feature type="compositionally biased region" description="Polar residues" evidence="5">
    <location>
        <begin position="436"/>
        <end position="469"/>
    </location>
</feature>
<feature type="transmembrane region" description="Helical" evidence="6">
    <location>
        <begin position="182"/>
        <end position="207"/>
    </location>
</feature>
<evidence type="ECO:0000256" key="2">
    <source>
        <dbReference type="ARBA" id="ARBA00022692"/>
    </source>
</evidence>
<dbReference type="GO" id="GO:0016020">
    <property type="term" value="C:membrane"/>
    <property type="evidence" value="ECO:0007669"/>
    <property type="project" value="UniProtKB-SubCell"/>
</dbReference>
<evidence type="ECO:0000256" key="4">
    <source>
        <dbReference type="ARBA" id="ARBA00023136"/>
    </source>
</evidence>
<proteinExistence type="predicted"/>
<feature type="region of interest" description="Disordered" evidence="5">
    <location>
        <begin position="14"/>
        <end position="173"/>
    </location>
</feature>
<gene>
    <name evidence="7" type="ORF">BCV69DRAFT_312290</name>
</gene>
<evidence type="ECO:0000256" key="3">
    <source>
        <dbReference type="ARBA" id="ARBA00022989"/>
    </source>
</evidence>
<dbReference type="RefSeq" id="XP_025348179.1">
    <property type="nucleotide sequence ID" value="XM_025494916.1"/>
</dbReference>
<feature type="compositionally biased region" description="Polar residues" evidence="5">
    <location>
        <begin position="18"/>
        <end position="66"/>
    </location>
</feature>
<dbReference type="GO" id="GO:0071944">
    <property type="term" value="C:cell periphery"/>
    <property type="evidence" value="ECO:0007669"/>
    <property type="project" value="UniProtKB-ARBA"/>
</dbReference>
<name>A0A316U703_9BASI</name>
<comment type="subcellular location">
    <subcellularLocation>
        <location evidence="1">Membrane</location>
        <topology evidence="1">Single-pass membrane protein</topology>
    </subcellularLocation>
</comment>
<dbReference type="CDD" id="cd12087">
    <property type="entry name" value="TM_EGFR-like"/>
    <property type="match status" value="1"/>
</dbReference>
<sequence length="528" mass="54781">MHHKHLRRLVFFGDADGDTSTNQTTSKDTNATTSASAPKATGTSTTNDTSLATPTTSIANDTSQDTDPLVIGNSTLLPSPTSNSTNTTNTTTTTNGTATSNQTISTPLPTTNTTVSTNTPTSTPLPMTTNTTTTDTAPTQTTPAVTSTPVTNGTTSTTGTTATLGSSGSGHNTSTEVNVGEIIGIVAGGLAGMLIVGFIISSIFRMLQKKKRDLRWIDFDHNNDHKDDEPISSADAVLSRHRTTAGLGGARGTASVAYENDKADEGGPGLAGIGRLTGDPPMQAYEMSQVHTGAGASSMLGSAPGEFGSHYGGSQAGQQYPYANLDGGYDAEHAQWYHNTLQPHQPLGPLTHYEDGSLGSMGQVLYAPHPGPSQQASPQRSDHGGGVHAPLMTTAPESAYAEYWGTTGLPEPYPPQAVSPALSAARSIGGTTLVRAQSHTTGEGQSFSQPSRNQSYRTGASHATSNTYVHSPMSEEGEDLQRKEVGAVAVDASTASGHAREESAPKLALPDNFGNLRVVNAEPESDRE</sequence>
<dbReference type="PANTHER" id="PTHR15549">
    <property type="entry name" value="PAIRED IMMUNOGLOBULIN-LIKE TYPE 2 RECEPTOR"/>
    <property type="match status" value="1"/>
</dbReference>
<organism evidence="7 8">
    <name type="scientific">Pseudomicrostroma glucosiphilum</name>
    <dbReference type="NCBI Taxonomy" id="1684307"/>
    <lineage>
        <taxon>Eukaryota</taxon>
        <taxon>Fungi</taxon>
        <taxon>Dikarya</taxon>
        <taxon>Basidiomycota</taxon>
        <taxon>Ustilaginomycotina</taxon>
        <taxon>Exobasidiomycetes</taxon>
        <taxon>Microstromatales</taxon>
        <taxon>Microstromatales incertae sedis</taxon>
        <taxon>Pseudomicrostroma</taxon>
    </lineage>
</organism>
<dbReference type="AlphaFoldDB" id="A0A316U703"/>
<reference evidence="7 8" key="1">
    <citation type="journal article" date="2018" name="Mol. Biol. Evol.">
        <title>Broad Genomic Sampling Reveals a Smut Pathogenic Ancestry of the Fungal Clade Ustilaginomycotina.</title>
        <authorList>
            <person name="Kijpornyongpan T."/>
            <person name="Mondo S.J."/>
            <person name="Barry K."/>
            <person name="Sandor L."/>
            <person name="Lee J."/>
            <person name="Lipzen A."/>
            <person name="Pangilinan J."/>
            <person name="LaButti K."/>
            <person name="Hainaut M."/>
            <person name="Henrissat B."/>
            <person name="Grigoriev I.V."/>
            <person name="Spatafora J.W."/>
            <person name="Aime M.C."/>
        </authorList>
    </citation>
    <scope>NUCLEOTIDE SEQUENCE [LARGE SCALE GENOMIC DNA]</scope>
    <source>
        <strain evidence="7 8">MCA 4718</strain>
    </source>
</reference>
<dbReference type="InterPro" id="IPR051694">
    <property type="entry name" value="Immunoregulatory_rcpt-like"/>
</dbReference>
<protein>
    <recommendedName>
        <fullName evidence="9">Mid2 domain-containing protein</fullName>
    </recommendedName>
</protein>
<keyword evidence="3 6" id="KW-1133">Transmembrane helix</keyword>
<evidence type="ECO:0000256" key="5">
    <source>
        <dbReference type="SAM" id="MobiDB-lite"/>
    </source>
</evidence>
<keyword evidence="8" id="KW-1185">Reference proteome</keyword>
<dbReference type="GeneID" id="37016650"/>
<keyword evidence="4 6" id="KW-0472">Membrane</keyword>
<evidence type="ECO:0000313" key="8">
    <source>
        <dbReference type="Proteomes" id="UP000245942"/>
    </source>
</evidence>
<accession>A0A316U703</accession>
<evidence type="ECO:0000256" key="6">
    <source>
        <dbReference type="SAM" id="Phobius"/>
    </source>
</evidence>
<dbReference type="Proteomes" id="UP000245942">
    <property type="component" value="Unassembled WGS sequence"/>
</dbReference>
<keyword evidence="2 6" id="KW-0812">Transmembrane</keyword>
<dbReference type="EMBL" id="KZ819326">
    <property type="protein sequence ID" value="PWN21019.1"/>
    <property type="molecule type" value="Genomic_DNA"/>
</dbReference>
<dbReference type="STRING" id="1684307.A0A316U703"/>
<feature type="region of interest" description="Disordered" evidence="5">
    <location>
        <begin position="368"/>
        <end position="387"/>
    </location>
</feature>
<feature type="region of interest" description="Disordered" evidence="5">
    <location>
        <begin position="436"/>
        <end position="528"/>
    </location>
</feature>
<evidence type="ECO:0000256" key="1">
    <source>
        <dbReference type="ARBA" id="ARBA00004167"/>
    </source>
</evidence>
<feature type="compositionally biased region" description="Low complexity" evidence="5">
    <location>
        <begin position="73"/>
        <end position="170"/>
    </location>
</feature>
<evidence type="ECO:0000313" key="7">
    <source>
        <dbReference type="EMBL" id="PWN21019.1"/>
    </source>
</evidence>
<evidence type="ECO:0008006" key="9">
    <source>
        <dbReference type="Google" id="ProtNLM"/>
    </source>
</evidence>